<evidence type="ECO:0000313" key="5">
    <source>
        <dbReference type="Proteomes" id="UP000234331"/>
    </source>
</evidence>
<evidence type="ECO:0000259" key="3">
    <source>
        <dbReference type="Pfam" id="PF23636"/>
    </source>
</evidence>
<keyword evidence="5" id="KW-1185">Reference proteome</keyword>
<protein>
    <recommendedName>
        <fullName evidence="3">DUF7144 domain-containing protein</fullName>
    </recommendedName>
</protein>
<dbReference type="EMBL" id="FZMO01000523">
    <property type="protein sequence ID" value="SNQ50977.1"/>
    <property type="molecule type" value="Genomic_DNA"/>
</dbReference>
<organism evidence="4 5">
    <name type="scientific">Frankia canadensis</name>
    <dbReference type="NCBI Taxonomy" id="1836972"/>
    <lineage>
        <taxon>Bacteria</taxon>
        <taxon>Bacillati</taxon>
        <taxon>Actinomycetota</taxon>
        <taxon>Actinomycetes</taxon>
        <taxon>Frankiales</taxon>
        <taxon>Frankiaceae</taxon>
        <taxon>Frankia</taxon>
    </lineage>
</organism>
<keyword evidence="2" id="KW-0472">Membrane</keyword>
<sequence>MAENRAVRPMSGWLTFAAVIMFIVGFHNLIYGIAALRDYTVVVTNLGGTGGANVLYADTTFWGWLFIAIGIVEMLVAYGIYIRNQAARWAGVAIATINAIGQLAFMAAFPFWSIVIIAIDILVIYALLTHEPARTSAGYEEPYPSDRAGVGAPAGRGAGVGRHAEHAAARTGSGDATAGYEGGYEGGGQPGRGGTAPGYGEPTGRHGGMADPGTGGAGYGREGGSPPPSG</sequence>
<keyword evidence="2" id="KW-0812">Transmembrane</keyword>
<feature type="domain" description="DUF7144" evidence="3">
    <location>
        <begin position="13"/>
        <end position="131"/>
    </location>
</feature>
<evidence type="ECO:0000256" key="2">
    <source>
        <dbReference type="SAM" id="Phobius"/>
    </source>
</evidence>
<feature type="region of interest" description="Disordered" evidence="1">
    <location>
        <begin position="136"/>
        <end position="230"/>
    </location>
</feature>
<dbReference type="Proteomes" id="UP000234331">
    <property type="component" value="Unassembled WGS sequence"/>
</dbReference>
<feature type="transmembrane region" description="Helical" evidence="2">
    <location>
        <begin position="12"/>
        <end position="34"/>
    </location>
</feature>
<feature type="compositionally biased region" description="Gly residues" evidence="1">
    <location>
        <begin position="213"/>
        <end position="223"/>
    </location>
</feature>
<accession>A0A2I2KZ96</accession>
<evidence type="ECO:0000313" key="4">
    <source>
        <dbReference type="EMBL" id="SNQ50977.1"/>
    </source>
</evidence>
<keyword evidence="2" id="KW-1133">Transmembrane helix</keyword>
<proteinExistence type="predicted"/>
<dbReference type="RefSeq" id="WP_243408002.1">
    <property type="nucleotide sequence ID" value="NZ_FZMO01000523.1"/>
</dbReference>
<gene>
    <name evidence="4" type="ORF">FRACA_580028</name>
</gene>
<name>A0A2I2KZ96_9ACTN</name>
<feature type="compositionally biased region" description="Gly residues" evidence="1">
    <location>
        <begin position="180"/>
        <end position="197"/>
    </location>
</feature>
<dbReference type="AlphaFoldDB" id="A0A2I2KZ96"/>
<reference evidence="4 5" key="1">
    <citation type="submission" date="2017-06" db="EMBL/GenBank/DDBJ databases">
        <authorList>
            <person name="Kim H.J."/>
            <person name="Triplett B.A."/>
        </authorList>
    </citation>
    <scope>NUCLEOTIDE SEQUENCE [LARGE SCALE GENOMIC DNA]</scope>
    <source>
        <strain evidence="4">FRACA_ARgP5</strain>
    </source>
</reference>
<feature type="transmembrane region" description="Helical" evidence="2">
    <location>
        <begin position="61"/>
        <end position="82"/>
    </location>
</feature>
<dbReference type="InterPro" id="IPR055568">
    <property type="entry name" value="DUF7144"/>
</dbReference>
<evidence type="ECO:0000256" key="1">
    <source>
        <dbReference type="SAM" id="MobiDB-lite"/>
    </source>
</evidence>
<dbReference type="Pfam" id="PF23636">
    <property type="entry name" value="DUF7144"/>
    <property type="match status" value="1"/>
</dbReference>
<feature type="transmembrane region" description="Helical" evidence="2">
    <location>
        <begin position="111"/>
        <end position="128"/>
    </location>
</feature>